<protein>
    <submittedName>
        <fullName evidence="2">Lpcat1 protein</fullName>
    </submittedName>
</protein>
<keyword evidence="3" id="KW-1185">Reference proteome</keyword>
<gene>
    <name evidence="2" type="primary">lpcat1</name>
    <name evidence="2" type="ORF">SPIL2461_LOCUS15593</name>
</gene>
<evidence type="ECO:0000256" key="1">
    <source>
        <dbReference type="SAM" id="SignalP"/>
    </source>
</evidence>
<feature type="signal peptide" evidence="1">
    <location>
        <begin position="1"/>
        <end position="18"/>
    </location>
</feature>
<feature type="chain" id="PRO_5032651622" evidence="1">
    <location>
        <begin position="19"/>
        <end position="51"/>
    </location>
</feature>
<reference evidence="2" key="1">
    <citation type="submission" date="2021-02" db="EMBL/GenBank/DDBJ databases">
        <authorList>
            <person name="Dougan E. K."/>
            <person name="Rhodes N."/>
            <person name="Thang M."/>
            <person name="Chan C."/>
        </authorList>
    </citation>
    <scope>NUCLEOTIDE SEQUENCE</scope>
</reference>
<accession>A0A812UW33</accession>
<name>A0A812UW33_SYMPI</name>
<dbReference type="Proteomes" id="UP000649617">
    <property type="component" value="Unassembled WGS sequence"/>
</dbReference>
<sequence length="51" mass="5559">GVNVIFHVLMKLLCTTCASYVSEVFNAEGLAWVQKPGPHPILVPNHVSLVE</sequence>
<organism evidence="2 3">
    <name type="scientific">Symbiodinium pilosum</name>
    <name type="common">Dinoflagellate</name>
    <dbReference type="NCBI Taxonomy" id="2952"/>
    <lineage>
        <taxon>Eukaryota</taxon>
        <taxon>Sar</taxon>
        <taxon>Alveolata</taxon>
        <taxon>Dinophyceae</taxon>
        <taxon>Suessiales</taxon>
        <taxon>Symbiodiniaceae</taxon>
        <taxon>Symbiodinium</taxon>
    </lineage>
</organism>
<dbReference type="AlphaFoldDB" id="A0A812UW33"/>
<feature type="non-terminal residue" evidence="2">
    <location>
        <position position="51"/>
    </location>
</feature>
<feature type="non-terminal residue" evidence="2">
    <location>
        <position position="1"/>
    </location>
</feature>
<evidence type="ECO:0000313" key="3">
    <source>
        <dbReference type="Proteomes" id="UP000649617"/>
    </source>
</evidence>
<evidence type="ECO:0000313" key="2">
    <source>
        <dbReference type="EMBL" id="CAE7581777.1"/>
    </source>
</evidence>
<comment type="caution">
    <text evidence="2">The sequence shown here is derived from an EMBL/GenBank/DDBJ whole genome shotgun (WGS) entry which is preliminary data.</text>
</comment>
<keyword evidence="1" id="KW-0732">Signal</keyword>
<proteinExistence type="predicted"/>
<dbReference type="EMBL" id="CAJNIZ010038735">
    <property type="protein sequence ID" value="CAE7581777.1"/>
    <property type="molecule type" value="Genomic_DNA"/>
</dbReference>
<dbReference type="OrthoDB" id="440239at2759"/>